<dbReference type="AlphaFoldDB" id="A0A645IPV2"/>
<reference evidence="1" key="1">
    <citation type="submission" date="2019-08" db="EMBL/GenBank/DDBJ databases">
        <authorList>
            <person name="Kucharzyk K."/>
            <person name="Murdoch R.W."/>
            <person name="Higgins S."/>
            <person name="Loffler F."/>
        </authorList>
    </citation>
    <scope>NUCLEOTIDE SEQUENCE</scope>
</reference>
<evidence type="ECO:0000313" key="1">
    <source>
        <dbReference type="EMBL" id="MPN53106.1"/>
    </source>
</evidence>
<dbReference type="EMBL" id="VSSQ01119902">
    <property type="protein sequence ID" value="MPN53106.1"/>
    <property type="molecule type" value="Genomic_DNA"/>
</dbReference>
<sequence length="156" mass="18290">MIYIQAFNNQKIINGIPIPKYTSSSEGMKISEMYSTKEISFITFYNYILNYYERMAKKSDPNRIQILEEIPDEYLISYVKNKFHGTNNIFPQEVIDIITLFEKTIELNHKYNIPTQFKNSNTIFIKNDNINKCSNYESAIVSDTINNKLGFVDILN</sequence>
<gene>
    <name evidence="1" type="ORF">SDC9_200770</name>
</gene>
<accession>A0A645IPV2</accession>
<comment type="caution">
    <text evidence="1">The sequence shown here is derived from an EMBL/GenBank/DDBJ whole genome shotgun (WGS) entry which is preliminary data.</text>
</comment>
<name>A0A645IPV2_9ZZZZ</name>
<protein>
    <submittedName>
        <fullName evidence="1">Uncharacterized protein</fullName>
    </submittedName>
</protein>
<organism evidence="1">
    <name type="scientific">bioreactor metagenome</name>
    <dbReference type="NCBI Taxonomy" id="1076179"/>
    <lineage>
        <taxon>unclassified sequences</taxon>
        <taxon>metagenomes</taxon>
        <taxon>ecological metagenomes</taxon>
    </lineage>
</organism>
<proteinExistence type="predicted"/>